<protein>
    <recommendedName>
        <fullName evidence="1">Reverse transcriptase/retrotransposon-derived protein RNase H-like domain-containing protein</fullName>
    </recommendedName>
</protein>
<dbReference type="InterPro" id="IPR043502">
    <property type="entry name" value="DNA/RNA_pol_sf"/>
</dbReference>
<dbReference type="InterPro" id="IPR043128">
    <property type="entry name" value="Rev_trsase/Diguanyl_cyclase"/>
</dbReference>
<organism evidence="2 3">
    <name type="scientific">Suillus plorans</name>
    <dbReference type="NCBI Taxonomy" id="116603"/>
    <lineage>
        <taxon>Eukaryota</taxon>
        <taxon>Fungi</taxon>
        <taxon>Dikarya</taxon>
        <taxon>Basidiomycota</taxon>
        <taxon>Agaricomycotina</taxon>
        <taxon>Agaricomycetes</taxon>
        <taxon>Agaricomycetidae</taxon>
        <taxon>Boletales</taxon>
        <taxon>Suillineae</taxon>
        <taxon>Suillaceae</taxon>
        <taxon>Suillus</taxon>
    </lineage>
</organism>
<sequence>MVRYLAEHLPDIAKHTRILTTLTTKVAELHWPGWTATHEEAFTTIKRLVTSLHCLTTIDHDSPGENKIFVTCDASDYATGAV</sequence>
<dbReference type="GeneID" id="64590602"/>
<evidence type="ECO:0000313" key="2">
    <source>
        <dbReference type="EMBL" id="KAG1810477.1"/>
    </source>
</evidence>
<dbReference type="InterPro" id="IPR041577">
    <property type="entry name" value="RT_RNaseH_2"/>
</dbReference>
<dbReference type="AlphaFoldDB" id="A0A9P7E4G1"/>
<dbReference type="EMBL" id="JABBWE010000001">
    <property type="protein sequence ID" value="KAG1810477.1"/>
    <property type="molecule type" value="Genomic_DNA"/>
</dbReference>
<gene>
    <name evidence="2" type="ORF">HD556DRAFT_1222833</name>
</gene>
<dbReference type="Proteomes" id="UP000719766">
    <property type="component" value="Unassembled WGS sequence"/>
</dbReference>
<accession>A0A9P7E4G1</accession>
<reference evidence="2" key="1">
    <citation type="journal article" date="2020" name="New Phytol.">
        <title>Comparative genomics reveals dynamic genome evolution in host specialist ectomycorrhizal fungi.</title>
        <authorList>
            <person name="Lofgren L.A."/>
            <person name="Nguyen N.H."/>
            <person name="Vilgalys R."/>
            <person name="Ruytinx J."/>
            <person name="Liao H.L."/>
            <person name="Branco S."/>
            <person name="Kuo A."/>
            <person name="LaButti K."/>
            <person name="Lipzen A."/>
            <person name="Andreopoulos W."/>
            <person name="Pangilinan J."/>
            <person name="Riley R."/>
            <person name="Hundley H."/>
            <person name="Na H."/>
            <person name="Barry K."/>
            <person name="Grigoriev I.V."/>
            <person name="Stajich J.E."/>
            <person name="Kennedy P.G."/>
        </authorList>
    </citation>
    <scope>NUCLEOTIDE SEQUENCE</scope>
    <source>
        <strain evidence="2">S12</strain>
    </source>
</reference>
<proteinExistence type="predicted"/>
<dbReference type="Gene3D" id="3.30.70.270">
    <property type="match status" value="1"/>
</dbReference>
<dbReference type="SUPFAM" id="SSF56672">
    <property type="entry name" value="DNA/RNA polymerases"/>
    <property type="match status" value="1"/>
</dbReference>
<evidence type="ECO:0000259" key="1">
    <source>
        <dbReference type="Pfam" id="PF17919"/>
    </source>
</evidence>
<keyword evidence="3" id="KW-1185">Reference proteome</keyword>
<feature type="non-terminal residue" evidence="2">
    <location>
        <position position="82"/>
    </location>
</feature>
<name>A0A9P7E4G1_9AGAM</name>
<dbReference type="OrthoDB" id="3201810at2759"/>
<dbReference type="RefSeq" id="XP_041168142.1">
    <property type="nucleotide sequence ID" value="XM_041296838.1"/>
</dbReference>
<evidence type="ECO:0000313" key="3">
    <source>
        <dbReference type="Proteomes" id="UP000719766"/>
    </source>
</evidence>
<dbReference type="Pfam" id="PF17919">
    <property type="entry name" value="RT_RNaseH_2"/>
    <property type="match status" value="1"/>
</dbReference>
<feature type="domain" description="Reverse transcriptase/retrotransposon-derived protein RNase H-like" evidence="1">
    <location>
        <begin position="34"/>
        <end position="82"/>
    </location>
</feature>
<comment type="caution">
    <text evidence="2">The sequence shown here is derived from an EMBL/GenBank/DDBJ whole genome shotgun (WGS) entry which is preliminary data.</text>
</comment>